<gene>
    <name evidence="2" type="ORF">CQY20_32865</name>
</gene>
<evidence type="ECO:0000256" key="1">
    <source>
        <dbReference type="SAM" id="MobiDB-lite"/>
    </source>
</evidence>
<protein>
    <submittedName>
        <fullName evidence="2">XshC-Cox1 family protein</fullName>
    </submittedName>
</protein>
<keyword evidence="3" id="KW-1185">Reference proteome</keyword>
<feature type="region of interest" description="Disordered" evidence="1">
    <location>
        <begin position="33"/>
        <end position="56"/>
    </location>
</feature>
<accession>A0A2A7MN04</accession>
<sequence length="56" mass="5899">TAVSIAAEIIACQWGGGGRPLAQLGGRIHHEWGSDVGKRGSDYGSDPELSDSLTRY</sequence>
<organism evidence="2 3">
    <name type="scientific">Mycolicibacterium agri</name>
    <name type="common">Mycobacterium agri</name>
    <dbReference type="NCBI Taxonomy" id="36811"/>
    <lineage>
        <taxon>Bacteria</taxon>
        <taxon>Bacillati</taxon>
        <taxon>Actinomycetota</taxon>
        <taxon>Actinomycetes</taxon>
        <taxon>Mycobacteriales</taxon>
        <taxon>Mycobacteriaceae</taxon>
        <taxon>Mycolicibacterium</taxon>
    </lineage>
</organism>
<feature type="non-terminal residue" evidence="2">
    <location>
        <position position="1"/>
    </location>
</feature>
<evidence type="ECO:0000313" key="2">
    <source>
        <dbReference type="EMBL" id="PEG33056.1"/>
    </source>
</evidence>
<proteinExistence type="predicted"/>
<reference evidence="2 3" key="1">
    <citation type="submission" date="2017-10" db="EMBL/GenBank/DDBJ databases">
        <title>The new phylogeny of genus Mycobacterium.</title>
        <authorList>
            <person name="Tortoli E."/>
            <person name="Trovato A."/>
            <person name="Cirillo D.M."/>
        </authorList>
    </citation>
    <scope>NUCLEOTIDE SEQUENCE [LARGE SCALE GENOMIC DNA]</scope>
    <source>
        <strain evidence="2 3">CCUG37673</strain>
    </source>
</reference>
<name>A0A2A7MN04_MYCAG</name>
<dbReference type="Proteomes" id="UP000220914">
    <property type="component" value="Unassembled WGS sequence"/>
</dbReference>
<evidence type="ECO:0000313" key="3">
    <source>
        <dbReference type="Proteomes" id="UP000220914"/>
    </source>
</evidence>
<dbReference type="AlphaFoldDB" id="A0A2A7MN04"/>
<dbReference type="EMBL" id="PDCP01000155">
    <property type="protein sequence ID" value="PEG33056.1"/>
    <property type="molecule type" value="Genomic_DNA"/>
</dbReference>
<comment type="caution">
    <text evidence="2">The sequence shown here is derived from an EMBL/GenBank/DDBJ whole genome shotgun (WGS) entry which is preliminary data.</text>
</comment>